<dbReference type="KEGG" id="cdx:CDES_12250"/>
<dbReference type="AlphaFoldDB" id="A0A0M4CZ41"/>
<dbReference type="STRING" id="931089.CDES_12250"/>
<dbReference type="Proteomes" id="UP000068067">
    <property type="component" value="Chromosome"/>
</dbReference>
<feature type="transmembrane region" description="Helical" evidence="1">
    <location>
        <begin position="302"/>
        <end position="322"/>
    </location>
</feature>
<keyword evidence="3" id="KW-1185">Reference proteome</keyword>
<accession>A0A0M4CZ41</accession>
<dbReference type="OrthoDB" id="2151407at2"/>
<feature type="transmembrane region" description="Helical" evidence="1">
    <location>
        <begin position="153"/>
        <end position="175"/>
    </location>
</feature>
<dbReference type="PATRIC" id="fig|931089.4.peg.2474"/>
<feature type="transmembrane region" description="Helical" evidence="1">
    <location>
        <begin position="187"/>
        <end position="208"/>
    </location>
</feature>
<evidence type="ECO:0000256" key="1">
    <source>
        <dbReference type="SAM" id="Phobius"/>
    </source>
</evidence>
<dbReference type="EMBL" id="CP009220">
    <property type="protein sequence ID" value="ALC06800.1"/>
    <property type="molecule type" value="Genomic_DNA"/>
</dbReference>
<organism evidence="2 3">
    <name type="scientific">Corynebacterium deserti GIMN1.010</name>
    <dbReference type="NCBI Taxonomy" id="931089"/>
    <lineage>
        <taxon>Bacteria</taxon>
        <taxon>Bacillati</taxon>
        <taxon>Actinomycetota</taxon>
        <taxon>Actinomycetes</taxon>
        <taxon>Mycobacteriales</taxon>
        <taxon>Corynebacteriaceae</taxon>
        <taxon>Corynebacterium</taxon>
    </lineage>
</organism>
<evidence type="ECO:0000313" key="2">
    <source>
        <dbReference type="EMBL" id="ALC06800.1"/>
    </source>
</evidence>
<evidence type="ECO:0008006" key="4">
    <source>
        <dbReference type="Google" id="ProtNLM"/>
    </source>
</evidence>
<reference evidence="2 3" key="1">
    <citation type="submission" date="2014-08" db="EMBL/GenBank/DDBJ databases">
        <title>Complete genome sequence of Corynebacterium deserti GIMN1.010 (=DSM 45689), isolated from desert sand in western China.</title>
        <authorList>
            <person name="Ruckert C."/>
            <person name="Albersmeier A."/>
            <person name="Kalinowski J."/>
        </authorList>
    </citation>
    <scope>NUCLEOTIDE SEQUENCE [LARGE SCALE GENOMIC DNA]</scope>
    <source>
        <strain evidence="2 3">GIMN1.010</strain>
    </source>
</reference>
<feature type="transmembrane region" description="Helical" evidence="1">
    <location>
        <begin position="246"/>
        <end position="268"/>
    </location>
</feature>
<keyword evidence="1" id="KW-0472">Membrane</keyword>
<sequence>MSDTTTAEPRPSWVKVLGLSLGLPVIIGLMLFAFLAPSTASGAKDLPLAISAPEPVVTSMEDALNTQAPEAFEFSEMADADEAQDSIMNRETIGGIVVDPATQITTIYTATGNGAPYATMLNTMAQGMQAQGQNVVVEDLAPLAENDPQGTGVALLGLPLAFGGMVSAVALTFLLKNKPWHNLIGSLAVSFVGSLVVASIMHFGYDLFPESTNFWGVVGTIALGIAATSLVVTGLASLIGPAGLGIGAILTIFVSNPLSGLSTGWWWLPSPWGAIGQYIPIGATGHLLRSDLFFDGQGGTPALWVLLTWTIIGAALIALSAVRLPRQEQCTGSCRLTCSIEKIRHNHQVEPDFLCAS</sequence>
<feature type="transmembrane region" description="Helical" evidence="1">
    <location>
        <begin position="214"/>
        <end position="239"/>
    </location>
</feature>
<keyword evidence="1" id="KW-0812">Transmembrane</keyword>
<evidence type="ECO:0000313" key="3">
    <source>
        <dbReference type="Proteomes" id="UP000068067"/>
    </source>
</evidence>
<protein>
    <recommendedName>
        <fullName evidence="4">Integral membrane protein</fullName>
    </recommendedName>
</protein>
<gene>
    <name evidence="2" type="ORF">CDES_12250</name>
</gene>
<feature type="transmembrane region" description="Helical" evidence="1">
    <location>
        <begin position="12"/>
        <end position="36"/>
    </location>
</feature>
<proteinExistence type="predicted"/>
<name>A0A0M4CZ41_9CORY</name>
<dbReference type="RefSeq" id="WP_053545698.1">
    <property type="nucleotide sequence ID" value="NZ_CP009220.1"/>
</dbReference>
<keyword evidence="1" id="KW-1133">Transmembrane helix</keyword>